<gene>
    <name evidence="11" type="ORF">AAFC00_000203</name>
</gene>
<keyword evidence="9 10" id="KW-0472">Membrane</keyword>
<comment type="caution">
    <text evidence="11">The sequence shown here is derived from an EMBL/GenBank/DDBJ whole genome shotgun (WGS) entry which is preliminary data.</text>
</comment>
<evidence type="ECO:0000256" key="4">
    <source>
        <dbReference type="ARBA" id="ARBA00022692"/>
    </source>
</evidence>
<organism evidence="11 12">
    <name type="scientific">Neodothiora populina</name>
    <dbReference type="NCBI Taxonomy" id="2781224"/>
    <lineage>
        <taxon>Eukaryota</taxon>
        <taxon>Fungi</taxon>
        <taxon>Dikarya</taxon>
        <taxon>Ascomycota</taxon>
        <taxon>Pezizomycotina</taxon>
        <taxon>Dothideomycetes</taxon>
        <taxon>Dothideomycetidae</taxon>
        <taxon>Dothideales</taxon>
        <taxon>Dothioraceae</taxon>
        <taxon>Neodothiora</taxon>
    </lineage>
</organism>
<dbReference type="Proteomes" id="UP001562354">
    <property type="component" value="Unassembled WGS sequence"/>
</dbReference>
<keyword evidence="4" id="KW-0812">Transmembrane</keyword>
<keyword evidence="12" id="KW-1185">Reference proteome</keyword>
<keyword evidence="7" id="KW-1133">Transmembrane helix</keyword>
<dbReference type="PANTHER" id="PTHR13337:SF2">
    <property type="entry name" value="SUCCINATE DEHYDROGENASE [UBIQUINONE] CYTOCHROME B SMALL SUBUNIT, MITOCHONDRIAL"/>
    <property type="match status" value="1"/>
</dbReference>
<keyword evidence="6 10" id="KW-0809">Transit peptide</keyword>
<dbReference type="InterPro" id="IPR007992">
    <property type="entry name" value="CybS"/>
</dbReference>
<evidence type="ECO:0000256" key="9">
    <source>
        <dbReference type="ARBA" id="ARBA00023136"/>
    </source>
</evidence>
<evidence type="ECO:0000313" key="12">
    <source>
        <dbReference type="Proteomes" id="UP001562354"/>
    </source>
</evidence>
<name>A0ABR3P236_9PEZI</name>
<protein>
    <recommendedName>
        <fullName evidence="10">Succinate dehydrogenase [ubiquinone] cytochrome b small subunit</fullName>
    </recommendedName>
</protein>
<dbReference type="Gene3D" id="1.20.1300.10">
    <property type="entry name" value="Fumarate reductase/succinate dehydrogenase, transmembrane subunit"/>
    <property type="match status" value="1"/>
</dbReference>
<comment type="similarity">
    <text evidence="2 10">Belongs to the CybS family.</text>
</comment>
<evidence type="ECO:0000256" key="7">
    <source>
        <dbReference type="ARBA" id="ARBA00022989"/>
    </source>
</evidence>
<keyword evidence="3" id="KW-0813">Transport</keyword>
<evidence type="ECO:0000256" key="5">
    <source>
        <dbReference type="ARBA" id="ARBA00022792"/>
    </source>
</evidence>
<dbReference type="EMBL" id="JBFMKM010000018">
    <property type="protein sequence ID" value="KAL1296733.1"/>
    <property type="molecule type" value="Genomic_DNA"/>
</dbReference>
<dbReference type="GeneID" id="95973906"/>
<dbReference type="PANTHER" id="PTHR13337">
    <property type="entry name" value="SUCCINATE DEHYDROGENASE"/>
    <property type="match status" value="1"/>
</dbReference>
<evidence type="ECO:0000256" key="8">
    <source>
        <dbReference type="ARBA" id="ARBA00023128"/>
    </source>
</evidence>
<evidence type="ECO:0000256" key="1">
    <source>
        <dbReference type="ARBA" id="ARBA00004448"/>
    </source>
</evidence>
<reference evidence="11 12" key="1">
    <citation type="submission" date="2024-07" db="EMBL/GenBank/DDBJ databases">
        <title>Draft sequence of the Neodothiora populina.</title>
        <authorList>
            <person name="Drown D.D."/>
            <person name="Schuette U.S."/>
            <person name="Buechlein A.B."/>
            <person name="Rusch D.R."/>
            <person name="Winton L.W."/>
            <person name="Adams G.A."/>
        </authorList>
    </citation>
    <scope>NUCLEOTIDE SEQUENCE [LARGE SCALE GENOMIC DNA]</scope>
    <source>
        <strain evidence="11 12">CPC 39397</strain>
    </source>
</reference>
<keyword evidence="8 10" id="KW-0496">Mitochondrion</keyword>
<dbReference type="Pfam" id="PF05328">
    <property type="entry name" value="CybS"/>
    <property type="match status" value="1"/>
</dbReference>
<dbReference type="InterPro" id="IPR034804">
    <property type="entry name" value="SQR/QFR_C/D"/>
</dbReference>
<dbReference type="CDD" id="cd03496">
    <property type="entry name" value="SQR_TypeC_CybS"/>
    <property type="match status" value="1"/>
</dbReference>
<keyword evidence="5 10" id="KW-0999">Mitochondrion inner membrane</keyword>
<evidence type="ECO:0000256" key="2">
    <source>
        <dbReference type="ARBA" id="ARBA00007294"/>
    </source>
</evidence>
<dbReference type="RefSeq" id="XP_069196415.1">
    <property type="nucleotide sequence ID" value="XM_069341356.1"/>
</dbReference>
<evidence type="ECO:0000313" key="11">
    <source>
        <dbReference type="EMBL" id="KAL1296733.1"/>
    </source>
</evidence>
<evidence type="ECO:0000256" key="6">
    <source>
        <dbReference type="ARBA" id="ARBA00022946"/>
    </source>
</evidence>
<evidence type="ECO:0000256" key="3">
    <source>
        <dbReference type="ARBA" id="ARBA00022448"/>
    </source>
</evidence>
<proteinExistence type="inferred from homology"/>
<accession>A0ABR3P236</accession>
<comment type="subcellular location">
    <subcellularLocation>
        <location evidence="1 10">Mitochondrion inner membrane</location>
        <topology evidence="1 10">Multi-pass membrane protein</topology>
    </subcellularLocation>
</comment>
<dbReference type="SUPFAM" id="SSF81343">
    <property type="entry name" value="Fumarate reductase respiratory complex transmembrane subunits"/>
    <property type="match status" value="1"/>
</dbReference>
<sequence length="198" mass="21631">MASVIRPQILRQAFAAAPAKRAFSSTISSSVPAFTFRSAQLASRQRPLVRSALPKVTRVAAFHASPARAILPPLPQEVHGSVNDPVPVKTPSPTHGSYHWSFERAISVALIPLTVAPFASGSLNPTLDAILCATLVIHSHIGFEACITDYFPKWRVPMVRKFFDYLLKAATVLVLVGLYEFETNDVGLTEAIKRVWQA</sequence>
<evidence type="ECO:0000256" key="10">
    <source>
        <dbReference type="RuleBase" id="RU364031"/>
    </source>
</evidence>